<protein>
    <submittedName>
        <fullName evidence="1">Uncharacterized protein</fullName>
    </submittedName>
</protein>
<dbReference type="RefSeq" id="WP_091726716.1">
    <property type="nucleotide sequence ID" value="NZ_FNQE01000003.1"/>
</dbReference>
<dbReference type="EMBL" id="FNQE01000003">
    <property type="protein sequence ID" value="SDY62263.1"/>
    <property type="molecule type" value="Genomic_DNA"/>
</dbReference>
<dbReference type="STRING" id="415015.SAMN05660462_00487"/>
<dbReference type="Proteomes" id="UP000198625">
    <property type="component" value="Unassembled WGS sequence"/>
</dbReference>
<organism evidence="1 2">
    <name type="scientific">Proteiniborus ethanoligenes</name>
    <dbReference type="NCBI Taxonomy" id="415015"/>
    <lineage>
        <taxon>Bacteria</taxon>
        <taxon>Bacillati</taxon>
        <taxon>Bacillota</taxon>
        <taxon>Clostridia</taxon>
        <taxon>Eubacteriales</taxon>
        <taxon>Proteiniborus</taxon>
    </lineage>
</organism>
<keyword evidence="2" id="KW-1185">Reference proteome</keyword>
<dbReference type="OrthoDB" id="1954707at2"/>
<accession>A0A1H3LCV9</accession>
<sequence>MDNNKKIEEVIEEIKGKIEPTQEQLDTIKNIAEQYSNKSGEEIVFEIIKLNKKLKDDMGREEFLTKLKQLESLRPMLNEEQSQNLDRLLKILKGNE</sequence>
<evidence type="ECO:0000313" key="2">
    <source>
        <dbReference type="Proteomes" id="UP000198625"/>
    </source>
</evidence>
<reference evidence="1 2" key="1">
    <citation type="submission" date="2016-10" db="EMBL/GenBank/DDBJ databases">
        <authorList>
            <person name="de Groot N.N."/>
        </authorList>
    </citation>
    <scope>NUCLEOTIDE SEQUENCE [LARGE SCALE GENOMIC DNA]</scope>
    <source>
        <strain evidence="1 2">DSM 21650</strain>
    </source>
</reference>
<proteinExistence type="predicted"/>
<evidence type="ECO:0000313" key="1">
    <source>
        <dbReference type="EMBL" id="SDY62263.1"/>
    </source>
</evidence>
<dbReference type="AlphaFoldDB" id="A0A1H3LCV9"/>
<name>A0A1H3LCV9_9FIRM</name>
<gene>
    <name evidence="1" type="ORF">SAMN05660462_00487</name>
</gene>